<dbReference type="SUPFAM" id="SSF55347">
    <property type="entry name" value="Glyceraldehyde-3-phosphate dehydrogenase-like, C-terminal domain"/>
    <property type="match status" value="1"/>
</dbReference>
<keyword evidence="4" id="KW-1185">Reference proteome</keyword>
<gene>
    <name evidence="3" type="ORF">GCM10007420_26980</name>
</gene>
<feature type="domain" description="Gfo/Idh/MocA-like oxidoreductase N-terminal" evidence="1">
    <location>
        <begin position="3"/>
        <end position="78"/>
    </location>
</feature>
<dbReference type="InterPro" id="IPR000683">
    <property type="entry name" value="Gfo/Idh/MocA-like_OxRdtase_N"/>
</dbReference>
<dbReference type="PANTHER" id="PTHR43377:SF6">
    <property type="entry name" value="GFO_IDH_MOCA-LIKE OXIDOREDUCTASE N-TERMINAL DOMAIN-CONTAINING PROTEIN"/>
    <property type="match status" value="1"/>
</dbReference>
<evidence type="ECO:0000259" key="1">
    <source>
        <dbReference type="Pfam" id="PF01408"/>
    </source>
</evidence>
<evidence type="ECO:0000313" key="3">
    <source>
        <dbReference type="EMBL" id="GGH08773.1"/>
    </source>
</evidence>
<sequence>MAEQFGATAMPFEDAITDTAVDAVVIAAPAELHARLALQAFAAGKHVFAEKPIAMTMAEGEAMRDAAAKAGKVLMVGHLLQYHPAFVALRNFVREGGLGRLRYAYSHRCSLGKFRLEENVLWSFAPHDVSMLLALFGEAPSSVSGSGGAFVSDGIEDEYRVDLQFPSGGRAHVFSSWLHPFKEHRLVIVGETGMAVFEDSAGGPEKLRLYRHLIETGGGAPVPTKADWEPIAYGDEEPLRSQCEHFLDACAGNHSPLTDGAEALRVLDVLIQAGN</sequence>
<dbReference type="Pfam" id="PF01408">
    <property type="entry name" value="GFO_IDH_MocA"/>
    <property type="match status" value="1"/>
</dbReference>
<evidence type="ECO:0000313" key="4">
    <source>
        <dbReference type="Proteomes" id="UP000648722"/>
    </source>
</evidence>
<accession>A0ABQ1Y1I6</accession>
<reference evidence="4" key="1">
    <citation type="journal article" date="2019" name="Int. J. Syst. Evol. Microbiol.">
        <title>The Global Catalogue of Microorganisms (GCM) 10K type strain sequencing project: providing services to taxonomists for standard genome sequencing and annotation.</title>
        <authorList>
            <consortium name="The Broad Institute Genomics Platform"/>
            <consortium name="The Broad Institute Genome Sequencing Center for Infectious Disease"/>
            <person name="Wu L."/>
            <person name="Ma J."/>
        </authorList>
    </citation>
    <scope>NUCLEOTIDE SEQUENCE [LARGE SCALE GENOMIC DNA]</scope>
    <source>
        <strain evidence="4">CGMCC 1.12766</strain>
    </source>
</reference>
<dbReference type="Proteomes" id="UP000648722">
    <property type="component" value="Unassembled WGS sequence"/>
</dbReference>
<dbReference type="InterPro" id="IPR036291">
    <property type="entry name" value="NAD(P)-bd_dom_sf"/>
</dbReference>
<comment type="caution">
    <text evidence="3">The sequence shown here is derived from an EMBL/GenBank/DDBJ whole genome shotgun (WGS) entry which is preliminary data.</text>
</comment>
<protein>
    <recommendedName>
        <fullName evidence="5">Oxidoreductase</fullName>
    </recommendedName>
</protein>
<dbReference type="EMBL" id="BMFS01000018">
    <property type="protein sequence ID" value="GGH08773.1"/>
    <property type="molecule type" value="Genomic_DNA"/>
</dbReference>
<evidence type="ECO:0008006" key="5">
    <source>
        <dbReference type="Google" id="ProtNLM"/>
    </source>
</evidence>
<evidence type="ECO:0000259" key="2">
    <source>
        <dbReference type="Pfam" id="PF22725"/>
    </source>
</evidence>
<proteinExistence type="predicted"/>
<dbReference type="InterPro" id="IPR055170">
    <property type="entry name" value="GFO_IDH_MocA-like_dom"/>
</dbReference>
<feature type="domain" description="GFO/IDH/MocA-like oxidoreductase" evidence="2">
    <location>
        <begin position="86"/>
        <end position="195"/>
    </location>
</feature>
<organism evidence="3 4">
    <name type="scientific">Glycocaulis albus</name>
    <dbReference type="NCBI Taxonomy" id="1382801"/>
    <lineage>
        <taxon>Bacteria</taxon>
        <taxon>Pseudomonadati</taxon>
        <taxon>Pseudomonadota</taxon>
        <taxon>Alphaproteobacteria</taxon>
        <taxon>Maricaulales</taxon>
        <taxon>Maricaulaceae</taxon>
        <taxon>Glycocaulis</taxon>
    </lineage>
</organism>
<dbReference type="InterPro" id="IPR051450">
    <property type="entry name" value="Gfo/Idh/MocA_Oxidoreductases"/>
</dbReference>
<dbReference type="Gene3D" id="3.40.50.720">
    <property type="entry name" value="NAD(P)-binding Rossmann-like Domain"/>
    <property type="match status" value="1"/>
</dbReference>
<dbReference type="Gene3D" id="3.30.360.10">
    <property type="entry name" value="Dihydrodipicolinate Reductase, domain 2"/>
    <property type="match status" value="1"/>
</dbReference>
<dbReference type="SUPFAM" id="SSF51735">
    <property type="entry name" value="NAD(P)-binding Rossmann-fold domains"/>
    <property type="match status" value="1"/>
</dbReference>
<dbReference type="PANTHER" id="PTHR43377">
    <property type="entry name" value="BILIVERDIN REDUCTASE A"/>
    <property type="match status" value="1"/>
</dbReference>
<dbReference type="Pfam" id="PF22725">
    <property type="entry name" value="GFO_IDH_MocA_C3"/>
    <property type="match status" value="1"/>
</dbReference>
<name>A0ABQ1Y1I6_9PROT</name>